<accession>A0A7M1P046</accession>
<keyword evidence="1" id="KW-0238">DNA-binding</keyword>
<dbReference type="EMBL" id="CP063120">
    <property type="protein sequence ID" value="QOR18281.1"/>
    <property type="molecule type" value="Genomic_DNA"/>
</dbReference>
<dbReference type="Proteomes" id="UP000595009">
    <property type="component" value="Chromosome"/>
</dbReference>
<gene>
    <name evidence="1" type="ORF">INP94_05260</name>
</gene>
<sequence>MEQIANIFNIDVLELIKNDDKNVLFFMNDHNTNYYGSNENLTSEIDRLKLTISHKDELLKQRDLVIEQKDSEISALKEIISLLKSK</sequence>
<dbReference type="GO" id="GO:0003677">
    <property type="term" value="F:DNA binding"/>
    <property type="evidence" value="ECO:0007669"/>
    <property type="project" value="UniProtKB-KW"/>
</dbReference>
<dbReference type="RefSeq" id="WP_005644566.1">
    <property type="nucleotide sequence ID" value="NZ_CP063120.1"/>
</dbReference>
<evidence type="ECO:0000313" key="2">
    <source>
        <dbReference type="Proteomes" id="UP000595009"/>
    </source>
</evidence>
<protein>
    <submittedName>
        <fullName evidence="1">DNA-binding protein</fullName>
    </submittedName>
</protein>
<name>A0A7M1P046_HAEPA</name>
<organism evidence="1 2">
    <name type="scientific">Haemophilus parainfluenzae</name>
    <dbReference type="NCBI Taxonomy" id="729"/>
    <lineage>
        <taxon>Bacteria</taxon>
        <taxon>Pseudomonadati</taxon>
        <taxon>Pseudomonadota</taxon>
        <taxon>Gammaproteobacteria</taxon>
        <taxon>Pasteurellales</taxon>
        <taxon>Pasteurellaceae</taxon>
        <taxon>Haemophilus</taxon>
    </lineage>
</organism>
<proteinExistence type="predicted"/>
<reference evidence="1 2" key="1">
    <citation type="submission" date="2020-10" db="EMBL/GenBank/DDBJ databases">
        <title>Genomic diversity and antimicrobial resistance of Haemophilus colonising the airways of young children with cystic fibrosis.</title>
        <authorList>
            <person name="Watts S.C."/>
            <person name="Judd L.M."/>
            <person name="Carzino R."/>
            <person name="Ranganathan S."/>
            <person name="Holt K.E."/>
        </authorList>
    </citation>
    <scope>NUCLEOTIDE SEQUENCE [LARGE SCALE GENOMIC DNA]</scope>
    <source>
        <strain evidence="1 2">M1C137_2</strain>
    </source>
</reference>
<dbReference type="AlphaFoldDB" id="A0A7M1P046"/>
<evidence type="ECO:0000313" key="1">
    <source>
        <dbReference type="EMBL" id="QOR18281.1"/>
    </source>
</evidence>